<organism evidence="1">
    <name type="scientific">Zea mays</name>
    <name type="common">Maize</name>
    <dbReference type="NCBI Taxonomy" id="4577"/>
    <lineage>
        <taxon>Eukaryota</taxon>
        <taxon>Viridiplantae</taxon>
        <taxon>Streptophyta</taxon>
        <taxon>Embryophyta</taxon>
        <taxon>Tracheophyta</taxon>
        <taxon>Spermatophyta</taxon>
        <taxon>Magnoliopsida</taxon>
        <taxon>Liliopsida</taxon>
        <taxon>Poales</taxon>
        <taxon>Poaceae</taxon>
        <taxon>PACMAD clade</taxon>
        <taxon>Panicoideae</taxon>
        <taxon>Andropogonodae</taxon>
        <taxon>Andropogoneae</taxon>
        <taxon>Tripsacinae</taxon>
        <taxon>Zea</taxon>
    </lineage>
</organism>
<reference evidence="1" key="1">
    <citation type="journal article" date="2009" name="PLoS Genet.">
        <title>Sequencing, mapping, and analysis of 27,455 maize full-length cDNAs.</title>
        <authorList>
            <person name="Soderlund C."/>
            <person name="Descour A."/>
            <person name="Kudrna D."/>
            <person name="Bomhoff M."/>
            <person name="Boyd L."/>
            <person name="Currie J."/>
            <person name="Angelova A."/>
            <person name="Collura K."/>
            <person name="Wissotski M."/>
            <person name="Ashley E."/>
            <person name="Morrow D."/>
            <person name="Fernandes J."/>
            <person name="Walbot V."/>
            <person name="Yu Y."/>
        </authorList>
    </citation>
    <scope>NUCLEOTIDE SEQUENCE</scope>
    <source>
        <strain evidence="1">B73</strain>
    </source>
</reference>
<evidence type="ECO:0000313" key="1">
    <source>
        <dbReference type="EMBL" id="ACL54219.1"/>
    </source>
</evidence>
<sequence length="73" mass="8228">MHPPPTTASDDGFVYLQYTATEFPYVRLAILLQATPRRRCPVCTIQYVHRAMARVRPSVPSTTRVSTRAPGRP</sequence>
<reference evidence="1" key="2">
    <citation type="submission" date="2012-06" db="EMBL/GenBank/DDBJ databases">
        <authorList>
            <person name="Yu Y."/>
            <person name="Currie J."/>
            <person name="Lomeli R."/>
            <person name="Angelova A."/>
            <person name="Collura K."/>
            <person name="Wissotski M."/>
            <person name="Campos D."/>
            <person name="Kudrna D."/>
            <person name="Golser W."/>
            <person name="Ashely E."/>
            <person name="Descour A."/>
            <person name="Fernandes J."/>
            <person name="Soderlund C."/>
            <person name="Walbot V."/>
        </authorList>
    </citation>
    <scope>NUCLEOTIDE SEQUENCE</scope>
    <source>
        <strain evidence="1">B73</strain>
    </source>
</reference>
<protein>
    <submittedName>
        <fullName evidence="1">Uncharacterized protein</fullName>
    </submittedName>
</protein>
<dbReference type="EMBL" id="BT055612">
    <property type="protein sequence ID" value="ACL54219.1"/>
    <property type="molecule type" value="mRNA"/>
</dbReference>
<proteinExistence type="evidence at transcript level"/>
<name>B8A220_MAIZE</name>
<accession>B8A220</accession>
<dbReference type="AlphaFoldDB" id="B8A220"/>